<evidence type="ECO:0000313" key="1">
    <source>
        <dbReference type="EMBL" id="OWZ24552.1"/>
    </source>
</evidence>
<dbReference type="Proteomes" id="UP000198211">
    <property type="component" value="Unassembled WGS sequence"/>
</dbReference>
<gene>
    <name evidence="1" type="ORF">PHMEG_000373</name>
</gene>
<dbReference type="OrthoDB" id="122223at2759"/>
<reference evidence="2" key="1">
    <citation type="submission" date="2017-03" db="EMBL/GenBank/DDBJ databases">
        <title>Phytopthora megakarya and P. palmivora, two closely related causual agents of cacao black pod achieved similar genome size and gene model numbers by different mechanisms.</title>
        <authorList>
            <person name="Ali S."/>
            <person name="Shao J."/>
            <person name="Larry D.J."/>
            <person name="Kronmiller B."/>
            <person name="Shen D."/>
            <person name="Strem M.D."/>
            <person name="Melnick R.L."/>
            <person name="Guiltinan M.J."/>
            <person name="Tyler B.M."/>
            <person name="Meinhardt L.W."/>
            <person name="Bailey B.A."/>
        </authorList>
    </citation>
    <scope>NUCLEOTIDE SEQUENCE [LARGE SCALE GENOMIC DNA]</scope>
    <source>
        <strain evidence="2">zdho120</strain>
    </source>
</reference>
<organism evidence="1 2">
    <name type="scientific">Phytophthora megakarya</name>
    <dbReference type="NCBI Taxonomy" id="4795"/>
    <lineage>
        <taxon>Eukaryota</taxon>
        <taxon>Sar</taxon>
        <taxon>Stramenopiles</taxon>
        <taxon>Oomycota</taxon>
        <taxon>Peronosporomycetes</taxon>
        <taxon>Peronosporales</taxon>
        <taxon>Peronosporaceae</taxon>
        <taxon>Phytophthora</taxon>
    </lineage>
</organism>
<protein>
    <recommendedName>
        <fullName evidence="3">DDE Tnp4 domain-containing protein</fullName>
    </recommendedName>
</protein>
<sequence length="248" mass="28359">MTGLLAGIKGVTKYDSVFNRDQTSIYNDIIQSVRLNSLALRIHSASVRYLLGDDDGFKDEIDEQLELLHEQVNCTRYTFRSNKYRKCKDKWNTFLDANGEFNDEEFIGHFGMSRGTCAALVNLVHEDPVFKPKDRRQFSGGPTLHMLLLLKFLGSFGNENTSPKLAHFIGVGKCSVKNYVTTTWPENEERQLIAARIQEKYAFVNCIDLVDGTLLPLEFKSKRNEEDYFSRKGGYSLNALVFVMMWIG</sequence>
<proteinExistence type="predicted"/>
<name>A0A225X4G1_9STRA</name>
<evidence type="ECO:0008006" key="3">
    <source>
        <dbReference type="Google" id="ProtNLM"/>
    </source>
</evidence>
<dbReference type="AlphaFoldDB" id="A0A225X4G1"/>
<evidence type="ECO:0000313" key="2">
    <source>
        <dbReference type="Proteomes" id="UP000198211"/>
    </source>
</evidence>
<dbReference type="EMBL" id="NBNE01000009">
    <property type="protein sequence ID" value="OWZ24552.1"/>
    <property type="molecule type" value="Genomic_DNA"/>
</dbReference>
<accession>A0A225X4G1</accession>
<keyword evidence="2" id="KW-1185">Reference proteome</keyword>
<comment type="caution">
    <text evidence="1">The sequence shown here is derived from an EMBL/GenBank/DDBJ whole genome shotgun (WGS) entry which is preliminary data.</text>
</comment>